<proteinExistence type="predicted"/>
<sequence length="118" mass="13601">MMFNELEKTTTLILSSYVHKHKNSTYLFVFSEGDKYEGKWVTDYESDNEGVDGTEFQGPGYIEFNAMGFDVTKVINPGRWNVNNYLEIGYWNFPTRIVDLTENVTVYDGNVSEEARGD</sequence>
<comment type="caution">
    <text evidence="1">The sequence shown here is derived from an EMBL/GenBank/DDBJ whole genome shotgun (WGS) entry which is preliminary data.</text>
</comment>
<dbReference type="AlphaFoldDB" id="A0A7K0K4L8"/>
<dbReference type="RefSeq" id="WP_154545950.1">
    <property type="nucleotide sequence ID" value="NZ_JAQYQY010000026.1"/>
</dbReference>
<name>A0A7K0K4L8_9ACTO</name>
<accession>A0A7K0K4L8</accession>
<reference evidence="1 2" key="1">
    <citation type="submission" date="2019-08" db="EMBL/GenBank/DDBJ databases">
        <title>In-depth cultivation of the pig gut microbiome towards novel bacterial diversity and tailored functional studies.</title>
        <authorList>
            <person name="Wylensek D."/>
            <person name="Hitch T.C.A."/>
            <person name="Clavel T."/>
        </authorList>
    </citation>
    <scope>NUCLEOTIDE SEQUENCE [LARGE SCALE GENOMIC DNA]</scope>
    <source>
        <strain evidence="1 2">RF-GAM-744-WT-7</strain>
    </source>
</reference>
<keyword evidence="2" id="KW-1185">Reference proteome</keyword>
<gene>
    <name evidence="1" type="ORF">FYJ63_09040</name>
</gene>
<organism evidence="1 2">
    <name type="scientific">Mobiluncus porci</name>
    <dbReference type="NCBI Taxonomy" id="2652278"/>
    <lineage>
        <taxon>Bacteria</taxon>
        <taxon>Bacillati</taxon>
        <taxon>Actinomycetota</taxon>
        <taxon>Actinomycetes</taxon>
        <taxon>Actinomycetales</taxon>
        <taxon>Actinomycetaceae</taxon>
        <taxon>Mobiluncus</taxon>
    </lineage>
</organism>
<dbReference type="EMBL" id="VUMY01000017">
    <property type="protein sequence ID" value="MST50368.1"/>
    <property type="molecule type" value="Genomic_DNA"/>
</dbReference>
<dbReference type="Proteomes" id="UP000442535">
    <property type="component" value="Unassembled WGS sequence"/>
</dbReference>
<evidence type="ECO:0000313" key="2">
    <source>
        <dbReference type="Proteomes" id="UP000442535"/>
    </source>
</evidence>
<evidence type="ECO:0000313" key="1">
    <source>
        <dbReference type="EMBL" id="MST50368.1"/>
    </source>
</evidence>
<protein>
    <submittedName>
        <fullName evidence="1">Uncharacterized protein</fullName>
    </submittedName>
</protein>